<dbReference type="InterPro" id="IPR045518">
    <property type="entry name" value="2EXR"/>
</dbReference>
<keyword evidence="3" id="KW-1185">Reference proteome</keyword>
<dbReference type="VEuPathDB" id="FungiDB:BO97DRAFT_428281"/>
<dbReference type="AlphaFoldDB" id="A0A395HLI1"/>
<dbReference type="Pfam" id="PF20150">
    <property type="entry name" value="2EXR"/>
    <property type="match status" value="1"/>
</dbReference>
<feature type="domain" description="2EXR" evidence="1">
    <location>
        <begin position="8"/>
        <end position="118"/>
    </location>
</feature>
<dbReference type="GeneID" id="37201562"/>
<organism evidence="2 3">
    <name type="scientific">Aspergillus homomorphus (strain CBS 101889)</name>
    <dbReference type="NCBI Taxonomy" id="1450537"/>
    <lineage>
        <taxon>Eukaryota</taxon>
        <taxon>Fungi</taxon>
        <taxon>Dikarya</taxon>
        <taxon>Ascomycota</taxon>
        <taxon>Pezizomycotina</taxon>
        <taxon>Eurotiomycetes</taxon>
        <taxon>Eurotiomycetidae</taxon>
        <taxon>Eurotiales</taxon>
        <taxon>Aspergillaceae</taxon>
        <taxon>Aspergillus</taxon>
        <taxon>Aspergillus subgen. Circumdati</taxon>
    </lineage>
</organism>
<proteinExistence type="predicted"/>
<reference evidence="2 3" key="1">
    <citation type="submission" date="2018-02" db="EMBL/GenBank/DDBJ databases">
        <title>The genomes of Aspergillus section Nigri reveals drivers in fungal speciation.</title>
        <authorList>
            <consortium name="DOE Joint Genome Institute"/>
            <person name="Vesth T.C."/>
            <person name="Nybo J."/>
            <person name="Theobald S."/>
            <person name="Brandl J."/>
            <person name="Frisvad J.C."/>
            <person name="Nielsen K.F."/>
            <person name="Lyhne E.K."/>
            <person name="Kogle M.E."/>
            <person name="Kuo A."/>
            <person name="Riley R."/>
            <person name="Clum A."/>
            <person name="Nolan M."/>
            <person name="Lipzen A."/>
            <person name="Salamov A."/>
            <person name="Henrissat B."/>
            <person name="Wiebenga A."/>
            <person name="De vries R.P."/>
            <person name="Grigoriev I.V."/>
            <person name="Mortensen U.H."/>
            <person name="Andersen M.R."/>
            <person name="Baker S.E."/>
        </authorList>
    </citation>
    <scope>NUCLEOTIDE SEQUENCE [LARGE SCALE GENOMIC DNA]</scope>
    <source>
        <strain evidence="2 3">CBS 101889</strain>
    </source>
</reference>
<accession>A0A395HLI1</accession>
<evidence type="ECO:0000313" key="3">
    <source>
        <dbReference type="Proteomes" id="UP000248961"/>
    </source>
</evidence>
<sequence>MVTPSQSFTVFPMLPAELRFHVWEDALPTITEDATMYPCDYYDIPFSPQTAERNDASSQIYYPDRSRHGLIALPQLYVNWEAHSIARKWVDKHRPLRKRYFHKGSYLFIRPFRPQKDVLYLIYQSPHHELMLLPQFFQKLRRLSVSRAAISETMFLEDQNKEGFLCLCKIRTLEVLYIVTGENPSPYRSKVSNRQRLTERWETHGPSQWIFRWEAGKLLVPPLISRPMGSVVLYKALGKVFLRAVKRAVEIDKRTFSIELVRAVKV</sequence>
<evidence type="ECO:0000259" key="1">
    <source>
        <dbReference type="Pfam" id="PF20150"/>
    </source>
</evidence>
<dbReference type="OrthoDB" id="4488940at2759"/>
<protein>
    <recommendedName>
        <fullName evidence="1">2EXR domain-containing protein</fullName>
    </recommendedName>
</protein>
<dbReference type="Proteomes" id="UP000248961">
    <property type="component" value="Unassembled WGS sequence"/>
</dbReference>
<dbReference type="RefSeq" id="XP_025547610.1">
    <property type="nucleotide sequence ID" value="XM_025697273.1"/>
</dbReference>
<evidence type="ECO:0000313" key="2">
    <source>
        <dbReference type="EMBL" id="RAL08456.1"/>
    </source>
</evidence>
<gene>
    <name evidence="2" type="ORF">BO97DRAFT_428281</name>
</gene>
<dbReference type="EMBL" id="KZ824313">
    <property type="protein sequence ID" value="RAL08456.1"/>
    <property type="molecule type" value="Genomic_DNA"/>
</dbReference>
<name>A0A395HLI1_ASPHC</name>